<evidence type="ECO:0000256" key="20">
    <source>
        <dbReference type="RuleBase" id="RU004330"/>
    </source>
</evidence>
<keyword evidence="13" id="KW-0547">Nucleotide-binding</keyword>
<evidence type="ECO:0000256" key="3">
    <source>
        <dbReference type="ARBA" id="ARBA00004192"/>
    </source>
</evidence>
<evidence type="ECO:0000256" key="2">
    <source>
        <dbReference type="ARBA" id="ARBA00004147"/>
    </source>
</evidence>
<feature type="domain" description="RdRp catalytic" evidence="22">
    <location>
        <begin position="286"/>
        <end position="481"/>
    </location>
</feature>
<evidence type="ECO:0000256" key="15">
    <source>
        <dbReference type="ARBA" id="ARBA00022995"/>
    </source>
</evidence>
<evidence type="ECO:0000256" key="14">
    <source>
        <dbReference type="ARBA" id="ARBA00022953"/>
    </source>
</evidence>
<dbReference type="Gene3D" id="6.10.140.720">
    <property type="match status" value="1"/>
</dbReference>
<evidence type="ECO:0000256" key="17">
    <source>
        <dbReference type="ARBA" id="ARBA00023200"/>
    </source>
</evidence>
<dbReference type="InterPro" id="IPR001407">
    <property type="entry name" value="RNA_pol_PB1_influenza"/>
</dbReference>
<evidence type="ECO:0000256" key="7">
    <source>
        <dbReference type="ARBA" id="ARBA00022553"/>
    </source>
</evidence>
<dbReference type="GO" id="GO:0000166">
    <property type="term" value="F:nucleotide binding"/>
    <property type="evidence" value="ECO:0007669"/>
    <property type="project" value="UniProtKB-KW"/>
</dbReference>
<keyword evidence="6 20" id="KW-0696">RNA-directed RNA polymerase</keyword>
<evidence type="ECO:0000313" key="23">
    <source>
        <dbReference type="EMBL" id="ADI79236.1"/>
    </source>
</evidence>
<evidence type="ECO:0000256" key="16">
    <source>
        <dbReference type="ARBA" id="ARBA00023103"/>
    </source>
</evidence>
<dbReference type="PROSITE" id="PS50525">
    <property type="entry name" value="RDRP_SSRNA_NEG_SEG"/>
    <property type="match status" value="1"/>
</dbReference>
<dbReference type="GO" id="GO:0030430">
    <property type="term" value="C:host cell cytoplasm"/>
    <property type="evidence" value="ECO:0007669"/>
    <property type="project" value="UniProtKB-SubCell"/>
</dbReference>
<dbReference type="EMBL" id="HM370054">
    <property type="protein sequence ID" value="ADI79236.1"/>
    <property type="molecule type" value="Viral_cRNA"/>
</dbReference>
<evidence type="ECO:0000256" key="8">
    <source>
        <dbReference type="ARBA" id="ARBA00022562"/>
    </source>
</evidence>
<dbReference type="GO" id="GO:0039523">
    <property type="term" value="P:symbiont-mediated suppression of host mRNA transcription via inhibition of RNA polymerase II activity"/>
    <property type="evidence" value="ECO:0007669"/>
    <property type="project" value="UniProtKB-KW"/>
</dbReference>
<evidence type="ECO:0000256" key="4">
    <source>
        <dbReference type="ARBA" id="ARBA00012494"/>
    </source>
</evidence>
<evidence type="ECO:0000256" key="18">
    <source>
        <dbReference type="ARBA" id="ARBA00023247"/>
    </source>
</evidence>
<evidence type="ECO:0000256" key="21">
    <source>
        <dbReference type="SAM" id="MobiDB-lite"/>
    </source>
</evidence>
<keyword evidence="10" id="KW-0808">Transferase</keyword>
<proteinExistence type="predicted"/>
<comment type="function">
    <text evidence="1">RNA-dependent RNA polymerase which is responsible for replication and transcription of virus RNA segments. The transcription of viral mRNAs occurs by a unique mechanism called cap-snatching. 5' methylated caps of cellular mRNAs are cleaved after 10-13 nucleotides by PA. In turn, these short capped RNAs are used as primers by PB1 for transcription of viral mRNAs. During virus replication, PB1 initiates RNA synthesis and copy vRNA into complementary RNA (cRNA) which in turn serves as a template for the production of more vRNAs.</text>
</comment>
<keyword evidence="19" id="KW-1195">Viral transcription</keyword>
<name>D9J317_9INFA</name>
<evidence type="ECO:0000256" key="9">
    <source>
        <dbReference type="ARBA" id="ARBA00022581"/>
    </source>
</evidence>
<gene>
    <name evidence="23" type="primary">PB1</name>
</gene>
<evidence type="ECO:0000256" key="10">
    <source>
        <dbReference type="ARBA" id="ARBA00022679"/>
    </source>
</evidence>
<evidence type="ECO:0000256" key="13">
    <source>
        <dbReference type="ARBA" id="ARBA00022741"/>
    </source>
</evidence>
<dbReference type="GO" id="GO:0039657">
    <property type="term" value="P:symbiont-mediated suppression of host gene expression"/>
    <property type="evidence" value="ECO:0007669"/>
    <property type="project" value="UniProtKB-KW"/>
</dbReference>
<keyword evidence="17" id="KW-1035">Host cytoplasm</keyword>
<keyword evidence="15" id="KW-1190">Host gene expression shutoff by virus</keyword>
<keyword evidence="18" id="KW-1262">Eukaryotic host gene expression shutoff by virus</keyword>
<keyword evidence="9" id="KW-0945">Host-virus interaction</keyword>
<keyword evidence="14" id="KW-0693">Viral RNA replication</keyword>
<feature type="compositionally biased region" description="Polar residues" evidence="21">
    <location>
        <begin position="56"/>
        <end position="65"/>
    </location>
</feature>
<organism evidence="23">
    <name type="scientific">Influenza A virus</name>
    <name type="common">A/chicken/Uchal/8286/2006(H9N2)</name>
    <dbReference type="NCBI Taxonomy" id="768647"/>
    <lineage>
        <taxon>Viruses</taxon>
        <taxon>Riboviria</taxon>
        <taxon>Orthornavirae</taxon>
        <taxon>Negarnaviricota</taxon>
        <taxon>Polyploviricotina</taxon>
        <taxon>Insthoviricetes</taxon>
        <taxon>Articulavirales</taxon>
        <taxon>Orthomyxoviridae</taxon>
        <taxon>Alphainfluenzavirus</taxon>
        <taxon>Alphainfluenzavirus influenzae</taxon>
        <taxon>Influenza A virus</taxon>
    </lineage>
</organism>
<feature type="non-terminal residue" evidence="23">
    <location>
        <position position="767"/>
    </location>
</feature>
<dbReference type="GO" id="GO:0003968">
    <property type="term" value="F:RNA-directed RNA polymerase activity"/>
    <property type="evidence" value="ECO:0007669"/>
    <property type="project" value="UniProtKB-KW"/>
</dbReference>
<evidence type="ECO:0000256" key="19">
    <source>
        <dbReference type="ARBA" id="ARBA00023314"/>
    </source>
</evidence>
<dbReference type="GO" id="GO:0042025">
    <property type="term" value="C:host cell nucleus"/>
    <property type="evidence" value="ECO:0007669"/>
    <property type="project" value="UniProtKB-SubCell"/>
</dbReference>
<feature type="region of interest" description="Disordered" evidence="21">
    <location>
        <begin position="54"/>
        <end position="78"/>
    </location>
</feature>
<dbReference type="GO" id="GO:0003723">
    <property type="term" value="F:RNA binding"/>
    <property type="evidence" value="ECO:0007669"/>
    <property type="project" value="InterPro"/>
</dbReference>
<dbReference type="EC" id="2.7.7.48" evidence="4 20"/>
<evidence type="ECO:0000256" key="11">
    <source>
        <dbReference type="ARBA" id="ARBA00022695"/>
    </source>
</evidence>
<reference evidence="23" key="1">
    <citation type="submission" date="2010-06" db="EMBL/GenBank/DDBJ databases">
        <title>Molecular Characterization of Low Pathogenic Avian Influenza Virus Subtype H9N2 Isolated from Chicken in India.</title>
        <authorList>
            <person name="Maheswarappa G."/>
            <person name="Byregowda S.M."/>
            <person name="Pradhan H.K."/>
            <person name="Dubey S.C."/>
        </authorList>
    </citation>
    <scope>NUCLEOTIDE SEQUENCE</scope>
    <source>
        <strain evidence="23">A/chicken/Uchal/8286/2006</strain>
    </source>
</reference>
<sequence length="767" mass="87918">MDVINPTLLFLKVPAQNAISITFPYTGDKPYSHGTGTGYTMDTVNRTHQYSEKGRWTTNTETGAPQLNPIDGPLPKDNEPSGYAQTDCVLEAMAFLEESHPGIFERSCLETMEVVQQTRVDKLTQGRQTYDWTLNRNQPAATALANTIEVFRSNGLTASESGRLIDFLKDVIESMDKEEMEITTHFQRKRRIRDNMTKKMVTQRTIGKKKQRLNKKSYLIRALTLNTMTKNAERGKLKRRAIATPGMQIRGFVYFVETLARGICEKLEQSGLPVGGNEKKAKLANVRKMMTNSRDTELSFTITGDNTKWNENQNQNPRMFLAMITYITRNPEWFRNVLSIAPIMFSNKMARLGKGYMFESKSMKLRTQIPAEMLANIDLNFNETRKIEKIRPLLIDGTASLSPGMMMGMFNMLSTVLGISILNLGQKRYTKTTYWWDGLQSSDDFALIVNAPNHEGIQAGVDRFYRTCKLVGINMSKRKSYINRTGTFEFTSFFYRYGFVANFSMELPSFGVSGINESADMSIGVTVIKNNMINNDLGPATAQMALQLFIKDYRYTYRCHRGDTQIQTRRSFELKKLWEQTRSKAGLLVSGGPNLYNIRNLHIPEVCSKWELVDEDYQGRLCNPLNPFVSHKEKSVNNAVVMPAHGPAKSMEYDAVATTHSWIPKRNRSILNTSQRGILEDEQMYQKCCNLFEKFFPSSSYRRPVGISSMVEAMVSRARIDARIDFESGRIKKEEFAEIMKICSTIEELRRQKWWVWLWLVLREKMP</sequence>
<evidence type="ECO:0000256" key="1">
    <source>
        <dbReference type="ARBA" id="ARBA00002148"/>
    </source>
</evidence>
<evidence type="ECO:0000259" key="22">
    <source>
        <dbReference type="PROSITE" id="PS50525"/>
    </source>
</evidence>
<keyword evidence="12" id="KW-1191">Eukaryotic host transcription shutoff by virus</keyword>
<dbReference type="GO" id="GO:0019083">
    <property type="term" value="P:viral transcription"/>
    <property type="evidence" value="ECO:0007669"/>
    <property type="project" value="UniProtKB-KW"/>
</dbReference>
<evidence type="ECO:0000256" key="12">
    <source>
        <dbReference type="ARBA" id="ARBA00022731"/>
    </source>
</evidence>
<dbReference type="PIRSF" id="PIRSF000827">
    <property type="entry name" value="RdRPol_OMV"/>
    <property type="match status" value="1"/>
</dbReference>
<evidence type="ECO:0000256" key="5">
    <source>
        <dbReference type="ARBA" id="ARBA00020035"/>
    </source>
</evidence>
<dbReference type="GO" id="GO:0039694">
    <property type="term" value="P:viral RNA genome replication"/>
    <property type="evidence" value="ECO:0007669"/>
    <property type="project" value="InterPro"/>
</dbReference>
<evidence type="ECO:0000256" key="6">
    <source>
        <dbReference type="ARBA" id="ARBA00022484"/>
    </source>
</evidence>
<comment type="catalytic activity">
    <reaction evidence="20">
        <text>RNA(n) + a ribonucleoside 5'-triphosphate = RNA(n+1) + diphosphate</text>
        <dbReference type="Rhea" id="RHEA:21248"/>
        <dbReference type="Rhea" id="RHEA-COMP:14527"/>
        <dbReference type="Rhea" id="RHEA-COMP:17342"/>
        <dbReference type="ChEBI" id="CHEBI:33019"/>
        <dbReference type="ChEBI" id="CHEBI:61557"/>
        <dbReference type="ChEBI" id="CHEBI:140395"/>
        <dbReference type="EC" id="2.7.7.48"/>
    </reaction>
</comment>
<accession>D9J317</accession>
<protein>
    <recommendedName>
        <fullName evidence="5 20">RNA-directed RNA polymerase catalytic subunit</fullName>
        <ecNumber evidence="4 20">2.7.7.48</ecNumber>
    </recommendedName>
</protein>
<keyword evidence="11" id="KW-0548">Nucleotidyltransferase</keyword>
<keyword evidence="8" id="KW-1048">Host nucleus</keyword>
<keyword evidence="16" id="KW-1104">Inhibition of host RNA polymerase II by virus</keyword>
<keyword evidence="7" id="KW-0597">Phosphoprotein</keyword>
<dbReference type="InterPro" id="IPR007099">
    <property type="entry name" value="RNA-dir_pol_NSvirus"/>
</dbReference>
<dbReference type="Pfam" id="PF00602">
    <property type="entry name" value="Flu_PB1"/>
    <property type="match status" value="1"/>
</dbReference>
<comment type="subcellular location">
    <subcellularLocation>
        <location evidence="3">Host cytoplasm</location>
    </subcellularLocation>
    <subcellularLocation>
        <location evidence="2">Host nucleus</location>
    </subcellularLocation>
</comment>